<dbReference type="Gene3D" id="3.30.1330.40">
    <property type="entry name" value="RutC-like"/>
    <property type="match status" value="1"/>
</dbReference>
<comment type="caution">
    <text evidence="2">The sequence shown here is derived from an EMBL/GenBank/DDBJ whole genome shotgun (WGS) entry which is preliminary data.</text>
</comment>
<reference evidence="2 3" key="1">
    <citation type="submission" date="2020-04" db="EMBL/GenBank/DDBJ databases">
        <title>Massilia sp. nov., a cold adapted bacteria isolated from Arctic soil.</title>
        <authorList>
            <person name="Son J."/>
            <person name="Ka J.-O."/>
        </authorList>
    </citation>
    <scope>NUCLEOTIDE SEQUENCE [LARGE SCALE GENOMIC DNA]</scope>
    <source>
        <strain evidence="2 3">ML15P13</strain>
    </source>
</reference>
<accession>A0A7Y2JZ33</accession>
<dbReference type="CDD" id="cd00448">
    <property type="entry name" value="YjgF_YER057c_UK114_family"/>
    <property type="match status" value="1"/>
</dbReference>
<dbReference type="PANTHER" id="PTHR11803">
    <property type="entry name" value="2-IMINOBUTANOATE/2-IMINOPROPANOATE DEAMINASE RIDA"/>
    <property type="match status" value="1"/>
</dbReference>
<dbReference type="InterPro" id="IPR035959">
    <property type="entry name" value="RutC-like_sf"/>
</dbReference>
<dbReference type="RefSeq" id="WP_171083400.1">
    <property type="nucleotide sequence ID" value="NZ_JABAIV010000002.1"/>
</dbReference>
<evidence type="ECO:0000313" key="3">
    <source>
        <dbReference type="Proteomes" id="UP000533905"/>
    </source>
</evidence>
<protein>
    <submittedName>
        <fullName evidence="2">RidA family protein</fullName>
    </submittedName>
</protein>
<sequence length="139" mass="15029">MKQFITEGENLPAWSAPISHAVVVGDTCYLSGQLAIGRDGNYISGTGQEEARRAFQNIAHVLETSGFALQDMVIVDIAFIDLADLPEVDALFTELFPVGRRPARTIYQAARLPYDARIKVAGTAVHAAAGRVDAGWLRS</sequence>
<keyword evidence="3" id="KW-1185">Reference proteome</keyword>
<dbReference type="PANTHER" id="PTHR11803:SF58">
    <property type="entry name" value="PROTEIN HMF1-RELATED"/>
    <property type="match status" value="1"/>
</dbReference>
<comment type="similarity">
    <text evidence="1">Belongs to the RutC family.</text>
</comment>
<dbReference type="Proteomes" id="UP000533905">
    <property type="component" value="Unassembled WGS sequence"/>
</dbReference>
<proteinExistence type="inferred from homology"/>
<dbReference type="GO" id="GO:0005829">
    <property type="term" value="C:cytosol"/>
    <property type="evidence" value="ECO:0007669"/>
    <property type="project" value="TreeGrafter"/>
</dbReference>
<dbReference type="AlphaFoldDB" id="A0A7Y2JZ33"/>
<name>A0A7Y2JZ33_9BURK</name>
<gene>
    <name evidence="2" type="ORF">HGB41_09240</name>
</gene>
<dbReference type="InterPro" id="IPR006175">
    <property type="entry name" value="YjgF/YER057c/UK114"/>
</dbReference>
<dbReference type="SUPFAM" id="SSF55298">
    <property type="entry name" value="YjgF-like"/>
    <property type="match status" value="1"/>
</dbReference>
<dbReference type="EMBL" id="JABAIV010000002">
    <property type="protein sequence ID" value="NNG23185.1"/>
    <property type="molecule type" value="Genomic_DNA"/>
</dbReference>
<evidence type="ECO:0000256" key="1">
    <source>
        <dbReference type="ARBA" id="ARBA00010552"/>
    </source>
</evidence>
<evidence type="ECO:0000313" key="2">
    <source>
        <dbReference type="EMBL" id="NNG23185.1"/>
    </source>
</evidence>
<organism evidence="2 3">
    <name type="scientific">Telluria aromaticivorans</name>
    <dbReference type="NCBI Taxonomy" id="2725995"/>
    <lineage>
        <taxon>Bacteria</taxon>
        <taxon>Pseudomonadati</taxon>
        <taxon>Pseudomonadota</taxon>
        <taxon>Betaproteobacteria</taxon>
        <taxon>Burkholderiales</taxon>
        <taxon>Oxalobacteraceae</taxon>
        <taxon>Telluria group</taxon>
        <taxon>Telluria</taxon>
    </lineage>
</organism>
<dbReference type="Pfam" id="PF01042">
    <property type="entry name" value="Ribonuc_L-PSP"/>
    <property type="match status" value="1"/>
</dbReference>
<dbReference type="GO" id="GO:0019239">
    <property type="term" value="F:deaminase activity"/>
    <property type="evidence" value="ECO:0007669"/>
    <property type="project" value="TreeGrafter"/>
</dbReference>